<sequence length="571" mass="62007">MAAGRILGEMFDTPDYKLFVDWRSVVDNMRNSSLVTAEMYIQYIGSGTGAAGQWNGAPILAIDGKKREATDTKVDTSSGRPVLLFGVYNQLVEHDPDGYKAVEIKGEVGWVTGTTLTGGGRIEGIAAMDKADVDPPIFSSNVLVPIKGKDYVKVTFTTKSDLSLVEYSLDGGDFIAVDYSGSAFVSFYIRDLKIDTVYSLVVRITKAGNNMQALSPQITFKTSKVYVNDFELDKDYISVKQGETAKLVEGVDYFLYPEDATDKSLTVKNTNSSVCSAEYVDGAVVVHGKAKGTADLRLSVNSTLPIYGVPEFRVRVSVKVPVEGVSFNIKQTTLRVGDTWQADYTVLPVGCDGYDVELRSLMPSVATVDGSVVTAVAAGVAQISVVVTADEKEYTDVCEITVVAAGSLDGYQNYYEPVDFLTENVLNDIWRNAQIIKALFDLQTKDKYKIGALTKPPQSTVGGVAQPYGGTQLADVKAVLDGVETDMQALNSSKIESVYYITSSYRIDPWGIDKAGVWRWLQILEDLFQMLTTDVGYWGYLQCTDGTPTVDGRTLAARGTSVAVDFASVIS</sequence>
<dbReference type="EMBL" id="BK014784">
    <property type="protein sequence ID" value="DAD75459.1"/>
    <property type="molecule type" value="Genomic_DNA"/>
</dbReference>
<dbReference type="InterPro" id="IPR008964">
    <property type="entry name" value="Invasin/intimin_cell_adhesion"/>
</dbReference>
<organism evidence="2">
    <name type="scientific">Siphoviridae sp. ctuvC1</name>
    <dbReference type="NCBI Taxonomy" id="2826507"/>
    <lineage>
        <taxon>Viruses</taxon>
        <taxon>Duplodnaviria</taxon>
        <taxon>Heunggongvirae</taxon>
        <taxon>Uroviricota</taxon>
        <taxon>Caudoviricetes</taxon>
    </lineage>
</organism>
<protein>
    <submittedName>
        <fullName evidence="2">Tail tube protein</fullName>
    </submittedName>
</protein>
<feature type="domain" description="BIG2" evidence="1">
    <location>
        <begin position="321"/>
        <end position="399"/>
    </location>
</feature>
<feature type="domain" description="BIG2" evidence="1">
    <location>
        <begin position="226"/>
        <end position="310"/>
    </location>
</feature>
<name>A0A8S5M049_9CAUD</name>
<evidence type="ECO:0000259" key="1">
    <source>
        <dbReference type="SMART" id="SM00635"/>
    </source>
</evidence>
<dbReference type="SUPFAM" id="SSF49373">
    <property type="entry name" value="Invasin/intimin cell-adhesion fragments"/>
    <property type="match status" value="1"/>
</dbReference>
<accession>A0A8S5M049</accession>
<dbReference type="Gene3D" id="2.60.40.1080">
    <property type="match status" value="2"/>
</dbReference>
<dbReference type="InterPro" id="IPR003343">
    <property type="entry name" value="Big_2"/>
</dbReference>
<dbReference type="SMART" id="SM00635">
    <property type="entry name" value="BID_2"/>
    <property type="match status" value="2"/>
</dbReference>
<evidence type="ECO:0000313" key="2">
    <source>
        <dbReference type="EMBL" id="DAD75459.1"/>
    </source>
</evidence>
<reference evidence="2" key="1">
    <citation type="journal article" date="2021" name="Proc. Natl. Acad. Sci. U.S.A.">
        <title>A Catalog of Tens of Thousands of Viruses from Human Metagenomes Reveals Hidden Associations with Chronic Diseases.</title>
        <authorList>
            <person name="Tisza M.J."/>
            <person name="Buck C.B."/>
        </authorList>
    </citation>
    <scope>NUCLEOTIDE SEQUENCE</scope>
    <source>
        <strain evidence="2">CtuvC1</strain>
    </source>
</reference>
<proteinExistence type="predicted"/>